<dbReference type="Proteomes" id="UP000307790">
    <property type="component" value="Unassembled WGS sequence"/>
</dbReference>
<evidence type="ECO:0000256" key="1">
    <source>
        <dbReference type="SAM" id="MobiDB-lite"/>
    </source>
</evidence>
<sequence>MSRIEKTPQDLAKLIAESSGSLAGFSAKAKTLQSVNSIIAAICPDIPEEIWQVANCRQETVILEVKSAVWGQRLQFERNRICQQLSQASQGQLTKLELKINPFGHQRPDEAQARKEATKKTSKHMSKHTAEQLNMVANNAPAGLQEKIRRLAQHANKSDQNKD</sequence>
<feature type="region of interest" description="Disordered" evidence="1">
    <location>
        <begin position="104"/>
        <end position="128"/>
    </location>
</feature>
<name>A0A5R9ITR9_9GAMM</name>
<keyword evidence="3" id="KW-1185">Reference proteome</keyword>
<evidence type="ECO:0000313" key="3">
    <source>
        <dbReference type="Proteomes" id="UP000307790"/>
    </source>
</evidence>
<feature type="compositionally biased region" description="Basic and acidic residues" evidence="1">
    <location>
        <begin position="106"/>
        <end position="119"/>
    </location>
</feature>
<dbReference type="AlphaFoldDB" id="A0A5R9ITR9"/>
<dbReference type="InterPro" id="IPR007922">
    <property type="entry name" value="DciA-like"/>
</dbReference>
<dbReference type="Pfam" id="PF05258">
    <property type="entry name" value="DciA"/>
    <property type="match status" value="1"/>
</dbReference>
<evidence type="ECO:0000313" key="2">
    <source>
        <dbReference type="EMBL" id="TLU66731.1"/>
    </source>
</evidence>
<reference evidence="2 3" key="1">
    <citation type="submission" date="2019-05" db="EMBL/GenBank/DDBJ databases">
        <title>Genome sequences of Thalassotalea litorea 1K03283.</title>
        <authorList>
            <person name="Zhang D."/>
        </authorList>
    </citation>
    <scope>NUCLEOTIDE SEQUENCE [LARGE SCALE GENOMIC DNA]</scope>
    <source>
        <strain evidence="2 3">MCCC 1K03283</strain>
    </source>
</reference>
<organism evidence="2 3">
    <name type="scientific">Thalassotalea litorea</name>
    <dbReference type="NCBI Taxonomy" id="2020715"/>
    <lineage>
        <taxon>Bacteria</taxon>
        <taxon>Pseudomonadati</taxon>
        <taxon>Pseudomonadota</taxon>
        <taxon>Gammaproteobacteria</taxon>
        <taxon>Alteromonadales</taxon>
        <taxon>Colwelliaceae</taxon>
        <taxon>Thalassotalea</taxon>
    </lineage>
</organism>
<dbReference type="OrthoDB" id="5767011at2"/>
<gene>
    <name evidence="2" type="ORF">FE810_04265</name>
</gene>
<dbReference type="EMBL" id="VCBC01000004">
    <property type="protein sequence ID" value="TLU66731.1"/>
    <property type="molecule type" value="Genomic_DNA"/>
</dbReference>
<comment type="caution">
    <text evidence="2">The sequence shown here is derived from an EMBL/GenBank/DDBJ whole genome shotgun (WGS) entry which is preliminary data.</text>
</comment>
<protein>
    <submittedName>
        <fullName evidence="2">DUF721 domain-containing protein</fullName>
    </submittedName>
</protein>
<dbReference type="RefSeq" id="WP_138318796.1">
    <property type="nucleotide sequence ID" value="NZ_VCBC01000004.1"/>
</dbReference>
<proteinExistence type="predicted"/>
<accession>A0A5R9ITR9</accession>